<evidence type="ECO:0000313" key="9">
    <source>
        <dbReference type="Proteomes" id="UP000801864"/>
    </source>
</evidence>
<dbReference type="AlphaFoldDB" id="A0A9P5CAQ6"/>
<dbReference type="InterPro" id="IPR015421">
    <property type="entry name" value="PyrdxlP-dep_Trfase_major"/>
</dbReference>
<name>A0A9P5CAQ6_9HYPO</name>
<accession>A0A9P5CAQ6</accession>
<dbReference type="InterPro" id="IPR010977">
    <property type="entry name" value="Aromatic_deC"/>
</dbReference>
<reference evidence="8 9" key="1">
    <citation type="submission" date="2018-06" db="EMBL/GenBank/DDBJ databases">
        <title>Genome analysis of cellulolytic fungus Trichoderma lentiforme CFAM-422.</title>
        <authorList>
            <person name="Steindorff A.S."/>
            <person name="Formighieri E.F."/>
            <person name="Midorikawa G.E.O."/>
            <person name="Tamietti M.S."/>
            <person name="Ramos E.Z."/>
            <person name="Silva A.S."/>
            <person name="Bon E.P.S."/>
            <person name="Mendes T.D."/>
            <person name="Damaso M.C.T."/>
            <person name="Favaro L.C.L."/>
        </authorList>
    </citation>
    <scope>NUCLEOTIDE SEQUENCE [LARGE SCALE GENOMIC DNA]</scope>
    <source>
        <strain evidence="8 9">CFAM-422</strain>
    </source>
</reference>
<proteinExistence type="inferred from homology"/>
<dbReference type="GO" id="GO:0019752">
    <property type="term" value="P:carboxylic acid metabolic process"/>
    <property type="evidence" value="ECO:0007669"/>
    <property type="project" value="InterPro"/>
</dbReference>
<dbReference type="InterPro" id="IPR015422">
    <property type="entry name" value="PyrdxlP-dep_Trfase_small"/>
</dbReference>
<dbReference type="PRINTS" id="PR00800">
    <property type="entry name" value="YHDCRBOXLASE"/>
</dbReference>
<evidence type="ECO:0000313" key="8">
    <source>
        <dbReference type="EMBL" id="KAF3063281.1"/>
    </source>
</evidence>
<evidence type="ECO:0000256" key="7">
    <source>
        <dbReference type="RuleBase" id="RU000382"/>
    </source>
</evidence>
<dbReference type="Gene3D" id="3.40.640.10">
    <property type="entry name" value="Type I PLP-dependent aspartate aminotransferase-like (Major domain)"/>
    <property type="match status" value="1"/>
</dbReference>
<dbReference type="InterPro" id="IPR021115">
    <property type="entry name" value="Pyridoxal-P_BS"/>
</dbReference>
<evidence type="ECO:0000256" key="4">
    <source>
        <dbReference type="ARBA" id="ARBA00022898"/>
    </source>
</evidence>
<comment type="similarity">
    <text evidence="2 7">Belongs to the group II decarboxylase family.</text>
</comment>
<organism evidence="8 9">
    <name type="scientific">Trichoderma lentiforme</name>
    <dbReference type="NCBI Taxonomy" id="1567552"/>
    <lineage>
        <taxon>Eukaryota</taxon>
        <taxon>Fungi</taxon>
        <taxon>Dikarya</taxon>
        <taxon>Ascomycota</taxon>
        <taxon>Pezizomycotina</taxon>
        <taxon>Sordariomycetes</taxon>
        <taxon>Hypocreomycetidae</taxon>
        <taxon>Hypocreales</taxon>
        <taxon>Hypocreaceae</taxon>
        <taxon>Trichoderma</taxon>
    </lineage>
</organism>
<evidence type="ECO:0000256" key="2">
    <source>
        <dbReference type="ARBA" id="ARBA00009533"/>
    </source>
</evidence>
<dbReference type="Gene3D" id="3.90.1150.10">
    <property type="entry name" value="Aspartate Aminotransferase, domain 1"/>
    <property type="match status" value="1"/>
</dbReference>
<dbReference type="GO" id="GO:0006520">
    <property type="term" value="P:amino acid metabolic process"/>
    <property type="evidence" value="ECO:0007669"/>
    <property type="project" value="InterPro"/>
</dbReference>
<dbReference type="InterPro" id="IPR015424">
    <property type="entry name" value="PyrdxlP-dep_Trfase"/>
</dbReference>
<dbReference type="SUPFAM" id="SSF53383">
    <property type="entry name" value="PLP-dependent transferases"/>
    <property type="match status" value="1"/>
</dbReference>
<dbReference type="Gene3D" id="3.90.1150.170">
    <property type="match status" value="1"/>
</dbReference>
<evidence type="ECO:0000256" key="1">
    <source>
        <dbReference type="ARBA" id="ARBA00001933"/>
    </source>
</evidence>
<dbReference type="GO" id="GO:0030170">
    <property type="term" value="F:pyridoxal phosphate binding"/>
    <property type="evidence" value="ECO:0007669"/>
    <property type="project" value="InterPro"/>
</dbReference>
<keyword evidence="3" id="KW-0210">Decarboxylase</keyword>
<dbReference type="PROSITE" id="PS00392">
    <property type="entry name" value="DDC_GAD_HDC_YDC"/>
    <property type="match status" value="1"/>
</dbReference>
<evidence type="ECO:0000256" key="6">
    <source>
        <dbReference type="PIRSR" id="PIRSR602129-50"/>
    </source>
</evidence>
<dbReference type="InterPro" id="IPR002129">
    <property type="entry name" value="PyrdxlP-dep_de-COase"/>
</dbReference>
<dbReference type="Pfam" id="PF00282">
    <property type="entry name" value="Pyridoxal_deC"/>
    <property type="match status" value="1"/>
</dbReference>
<dbReference type="PANTHER" id="PTHR11999:SF70">
    <property type="entry name" value="MIP05841P"/>
    <property type="match status" value="1"/>
</dbReference>
<dbReference type="Proteomes" id="UP000801864">
    <property type="component" value="Unassembled WGS sequence"/>
</dbReference>
<sequence>MAPEASLAATTAIRDDDLRSAWELDVSSVMPFIQDLASNFESQKNSLNEQPILKLTDSQHASLMGEYARPGAAHSVDHVLKEARDIFDYRIRMNHPRFYSFIPAAVSPYSWIGETVSSAFNSFAGSRLQSSGPSCIEQGLIQWMASKAGLPSTAGGLTVSGGSMANFTAMVLARDKHLPRDQRLNGVAYISDQTHSSVAKGLRILGFDATQIQIIPTDDRFRMKVRELDDQIQRDRNAGRYPFAVIASAGTTNTGSVDPLHEIVEICGREKLWVHVDGAYGASVLLSKERPNLLAGLGGVDSISWDAHKWLFQTYACGILLVRDKQHLIDSFATEAEYIRDAEEVDDVPNFWNLGLELTRPARAMKLWFTLRILGVDMFGRAIDHGINMAEYAEKQVRLQPDWQITSPASLAAVTFRYAPPGKSEKELDALNVAISQKVIADNIAGILTTKLRGRIVLRICSLNPLTDETMMKKVIDDLDKIARKLLPEIRVVNGLNLH</sequence>
<evidence type="ECO:0000256" key="5">
    <source>
        <dbReference type="ARBA" id="ARBA00023239"/>
    </source>
</evidence>
<comment type="cofactor">
    <cofactor evidence="1 6 7">
        <name>pyridoxal 5'-phosphate</name>
        <dbReference type="ChEBI" id="CHEBI:597326"/>
    </cofactor>
</comment>
<dbReference type="GO" id="GO:0016831">
    <property type="term" value="F:carboxy-lyase activity"/>
    <property type="evidence" value="ECO:0007669"/>
    <property type="project" value="UniProtKB-KW"/>
</dbReference>
<evidence type="ECO:0000256" key="3">
    <source>
        <dbReference type="ARBA" id="ARBA00022793"/>
    </source>
</evidence>
<feature type="modified residue" description="N6-(pyridoxal phosphate)lysine" evidence="6">
    <location>
        <position position="309"/>
    </location>
</feature>
<gene>
    <name evidence="8" type="ORF">CFAM422_010152</name>
</gene>
<protein>
    <submittedName>
        <fullName evidence="8">L-2,4-diaminobutyrate decarboxylase</fullName>
    </submittedName>
</protein>
<keyword evidence="9" id="KW-1185">Reference proteome</keyword>
<comment type="caution">
    <text evidence="8">The sequence shown here is derived from an EMBL/GenBank/DDBJ whole genome shotgun (WGS) entry which is preliminary data.</text>
</comment>
<dbReference type="PANTHER" id="PTHR11999">
    <property type="entry name" value="GROUP II PYRIDOXAL-5-PHOSPHATE DECARBOXYLASE"/>
    <property type="match status" value="1"/>
</dbReference>
<dbReference type="EMBL" id="QLNT01000019">
    <property type="protein sequence ID" value="KAF3063281.1"/>
    <property type="molecule type" value="Genomic_DNA"/>
</dbReference>
<keyword evidence="5 7" id="KW-0456">Lyase</keyword>
<keyword evidence="4 6" id="KW-0663">Pyridoxal phosphate</keyword>